<reference evidence="4 5" key="1">
    <citation type="journal article" date="2013" name="BMC Genomics">
        <title>Genomics-driven discovery of the pneumocandin biosynthetic gene cluster in the fungus Glarea lozoyensis.</title>
        <authorList>
            <person name="Chen L."/>
            <person name="Yue Q."/>
            <person name="Zhang X."/>
            <person name="Xiang M."/>
            <person name="Wang C."/>
            <person name="Li S."/>
            <person name="Che Y."/>
            <person name="Ortiz-Lopez F.J."/>
            <person name="Bills G.F."/>
            <person name="Liu X."/>
            <person name="An Z."/>
        </authorList>
    </citation>
    <scope>NUCLEOTIDE SEQUENCE [LARGE SCALE GENOMIC DNA]</scope>
    <source>
        <strain evidence="5">ATCC 20868 / MF5171</strain>
    </source>
</reference>
<feature type="region of interest" description="Disordered" evidence="1">
    <location>
        <begin position="484"/>
        <end position="512"/>
    </location>
</feature>
<dbReference type="OMA" id="IDDGFKH"/>
<dbReference type="Pfam" id="PF23074">
    <property type="entry name" value="PH_FT_N"/>
    <property type="match status" value="1"/>
</dbReference>
<dbReference type="Proteomes" id="UP000016922">
    <property type="component" value="Unassembled WGS sequence"/>
</dbReference>
<protein>
    <submittedName>
        <fullName evidence="4">Uncharacterized protein</fullName>
    </submittedName>
</protein>
<evidence type="ECO:0000313" key="4">
    <source>
        <dbReference type="EMBL" id="EPE36659.1"/>
    </source>
</evidence>
<name>S3DHN7_GLAL2</name>
<evidence type="ECO:0000259" key="3">
    <source>
        <dbReference type="Pfam" id="PF23076"/>
    </source>
</evidence>
<proteinExistence type="predicted"/>
<dbReference type="GeneID" id="19467870"/>
<dbReference type="eggNOG" id="ENOG502SUJA">
    <property type="taxonomic scope" value="Eukaryota"/>
</dbReference>
<dbReference type="KEGG" id="glz:GLAREA_08822"/>
<dbReference type="EMBL" id="KE145352">
    <property type="protein sequence ID" value="EPE36659.1"/>
    <property type="molecule type" value="Genomic_DNA"/>
</dbReference>
<sequence>MHVNNELVATSRGPVTDVCALRMEELFGCWQEARRADKISARLLVIRTELDEHYEHISAVLKEVECSSRLLRDLYDLFPIYRSRVPMVLYYLQIILPTMCKTMRDMTIYIENDALTIKDQWVVMNNRLSAQGGMTLAQRFLMYCEALVQTVRLLSRSPLYDPTSLELLRVRHMRLRKLQGLPALIPYGIVEQPLGQIVRHGAPPQPNQEQLEKRHWAEKIFDDQPHSTTGLKHKRASKCFGPPMVEHLLGIPQGSKVLFKLPFDKNRLSVTLYLHADGADVTRLLCRWMDRYFNPIYSCYGVHELCVRRKGSSLQFRRWSSNRAHAKIWMALFFKTWERMVLFHCAFVALKARCPFTLSVYPEEYALGGENVLFRGQIIDDGFEHSLAVIQDHKSGGLRLHAAVWSGELRKCPVWTAFVTYQSESSRWMDRRSRHRIWLKDITPYVFCGNYKKKHQMRKHGEFEIYFTDKYAADAFEEIFRVDDGGTQGSEDVMDVPVRGPSRGPPEEGFNG</sequence>
<dbReference type="HOGENOM" id="CLU_031212_0_0_1"/>
<evidence type="ECO:0000256" key="1">
    <source>
        <dbReference type="SAM" id="MobiDB-lite"/>
    </source>
</evidence>
<dbReference type="AlphaFoldDB" id="S3DHN7"/>
<gene>
    <name evidence="4" type="ORF">GLAREA_08822</name>
</gene>
<accession>S3DHN7</accession>
<feature type="domain" description="PH" evidence="2">
    <location>
        <begin position="249"/>
        <end position="365"/>
    </location>
</feature>
<keyword evidence="5" id="KW-1185">Reference proteome</keyword>
<dbReference type="RefSeq" id="XP_008075974.1">
    <property type="nucleotide sequence ID" value="XM_008077783.1"/>
</dbReference>
<dbReference type="InterPro" id="IPR057082">
    <property type="entry name" value="PH_C"/>
</dbReference>
<feature type="domain" description="PH" evidence="3">
    <location>
        <begin position="372"/>
        <end position="481"/>
    </location>
</feature>
<evidence type="ECO:0000313" key="5">
    <source>
        <dbReference type="Proteomes" id="UP000016922"/>
    </source>
</evidence>
<organism evidence="4 5">
    <name type="scientific">Glarea lozoyensis (strain ATCC 20868 / MF5171)</name>
    <dbReference type="NCBI Taxonomy" id="1116229"/>
    <lineage>
        <taxon>Eukaryota</taxon>
        <taxon>Fungi</taxon>
        <taxon>Dikarya</taxon>
        <taxon>Ascomycota</taxon>
        <taxon>Pezizomycotina</taxon>
        <taxon>Leotiomycetes</taxon>
        <taxon>Helotiales</taxon>
        <taxon>Helotiaceae</taxon>
        <taxon>Glarea</taxon>
    </lineage>
</organism>
<dbReference type="InterPro" id="IPR057081">
    <property type="entry name" value="PH_N"/>
</dbReference>
<dbReference type="OrthoDB" id="5345571at2759"/>
<dbReference type="Pfam" id="PF23076">
    <property type="entry name" value="PH_FT_C"/>
    <property type="match status" value="1"/>
</dbReference>
<evidence type="ECO:0000259" key="2">
    <source>
        <dbReference type="Pfam" id="PF23074"/>
    </source>
</evidence>